<evidence type="ECO:0000313" key="3">
    <source>
        <dbReference type="EMBL" id="GJT96949.1"/>
    </source>
</evidence>
<dbReference type="Pfam" id="PF00085">
    <property type="entry name" value="Thioredoxin"/>
    <property type="match status" value="1"/>
</dbReference>
<dbReference type="CDD" id="cd02947">
    <property type="entry name" value="TRX_family"/>
    <property type="match status" value="1"/>
</dbReference>
<keyword evidence="1" id="KW-0732">Signal</keyword>
<sequence length="130" mass="14149">MSLGCALLLLLLMLWQDGRVGSRGLAGFGCRMVIWENGSGSYGYQVSNGSDRTVIEHISSQQQNTSEYAGKIKCFMLNADHDPLIAEEYDVKAVPIVLLLKNGQKCESVVGTMPKNFYVAAIERALSSSS</sequence>
<keyword evidence="4" id="KW-1185">Reference proteome</keyword>
<feature type="signal peptide" evidence="1">
    <location>
        <begin position="1"/>
        <end position="22"/>
    </location>
</feature>
<reference evidence="3" key="1">
    <citation type="journal article" date="2022" name="Int. J. Mol. Sci.">
        <title>Draft Genome of Tanacetum Coccineum: Genomic Comparison of Closely Related Tanacetum-Family Plants.</title>
        <authorList>
            <person name="Yamashiro T."/>
            <person name="Shiraishi A."/>
            <person name="Nakayama K."/>
            <person name="Satake H."/>
        </authorList>
    </citation>
    <scope>NUCLEOTIDE SEQUENCE</scope>
</reference>
<dbReference type="SUPFAM" id="SSF52833">
    <property type="entry name" value="Thioredoxin-like"/>
    <property type="match status" value="1"/>
</dbReference>
<dbReference type="Proteomes" id="UP001151760">
    <property type="component" value="Unassembled WGS sequence"/>
</dbReference>
<evidence type="ECO:0000259" key="2">
    <source>
        <dbReference type="Pfam" id="PF00085"/>
    </source>
</evidence>
<dbReference type="InterPro" id="IPR036249">
    <property type="entry name" value="Thioredoxin-like_sf"/>
</dbReference>
<dbReference type="PANTHER" id="PTHR45663:SF21">
    <property type="entry name" value="THIOREDOXIN M3, CHLOROPLASTIC"/>
    <property type="match status" value="1"/>
</dbReference>
<feature type="domain" description="Thioredoxin" evidence="2">
    <location>
        <begin position="64"/>
        <end position="122"/>
    </location>
</feature>
<evidence type="ECO:0000313" key="4">
    <source>
        <dbReference type="Proteomes" id="UP001151760"/>
    </source>
</evidence>
<dbReference type="EMBL" id="BQNB010020527">
    <property type="protein sequence ID" value="GJT96949.1"/>
    <property type="molecule type" value="Genomic_DNA"/>
</dbReference>
<gene>
    <name evidence="3" type="ORF">Tco_1092467</name>
</gene>
<protein>
    <submittedName>
        <fullName evidence="3">Thioredoxin M3, chloroplastic-like protein</fullName>
    </submittedName>
</protein>
<dbReference type="Gene3D" id="3.40.30.10">
    <property type="entry name" value="Glutaredoxin"/>
    <property type="match status" value="1"/>
</dbReference>
<reference evidence="3" key="2">
    <citation type="submission" date="2022-01" db="EMBL/GenBank/DDBJ databases">
        <authorList>
            <person name="Yamashiro T."/>
            <person name="Shiraishi A."/>
            <person name="Satake H."/>
            <person name="Nakayama K."/>
        </authorList>
    </citation>
    <scope>NUCLEOTIDE SEQUENCE</scope>
</reference>
<comment type="caution">
    <text evidence="3">The sequence shown here is derived from an EMBL/GenBank/DDBJ whole genome shotgun (WGS) entry which is preliminary data.</text>
</comment>
<accession>A0ABQ5IB85</accession>
<dbReference type="PANTHER" id="PTHR45663">
    <property type="entry name" value="GEO12009P1"/>
    <property type="match status" value="1"/>
</dbReference>
<feature type="chain" id="PRO_5047360893" evidence="1">
    <location>
        <begin position="23"/>
        <end position="130"/>
    </location>
</feature>
<evidence type="ECO:0000256" key="1">
    <source>
        <dbReference type="SAM" id="SignalP"/>
    </source>
</evidence>
<name>A0ABQ5IB85_9ASTR</name>
<organism evidence="3 4">
    <name type="scientific">Tanacetum coccineum</name>
    <dbReference type="NCBI Taxonomy" id="301880"/>
    <lineage>
        <taxon>Eukaryota</taxon>
        <taxon>Viridiplantae</taxon>
        <taxon>Streptophyta</taxon>
        <taxon>Embryophyta</taxon>
        <taxon>Tracheophyta</taxon>
        <taxon>Spermatophyta</taxon>
        <taxon>Magnoliopsida</taxon>
        <taxon>eudicotyledons</taxon>
        <taxon>Gunneridae</taxon>
        <taxon>Pentapetalae</taxon>
        <taxon>asterids</taxon>
        <taxon>campanulids</taxon>
        <taxon>Asterales</taxon>
        <taxon>Asteraceae</taxon>
        <taxon>Asteroideae</taxon>
        <taxon>Anthemideae</taxon>
        <taxon>Anthemidinae</taxon>
        <taxon>Tanacetum</taxon>
    </lineage>
</organism>
<proteinExistence type="predicted"/>
<dbReference type="InterPro" id="IPR013766">
    <property type="entry name" value="Thioredoxin_domain"/>
</dbReference>